<feature type="domain" description="Glycosyl transferase family 1" evidence="2">
    <location>
        <begin position="210"/>
        <end position="378"/>
    </location>
</feature>
<dbReference type="CDD" id="cd03801">
    <property type="entry name" value="GT4_PimA-like"/>
    <property type="match status" value="1"/>
</dbReference>
<proteinExistence type="predicted"/>
<dbReference type="AlphaFoldDB" id="A0A329QGD2"/>
<dbReference type="EMBL" id="QEVW01000025">
    <property type="protein sequence ID" value="RAW10392.1"/>
    <property type="molecule type" value="Genomic_DNA"/>
</dbReference>
<evidence type="ECO:0000259" key="2">
    <source>
        <dbReference type="Pfam" id="PF00534"/>
    </source>
</evidence>
<dbReference type="GO" id="GO:0016758">
    <property type="term" value="F:hexosyltransferase activity"/>
    <property type="evidence" value="ECO:0007669"/>
    <property type="project" value="TreeGrafter"/>
</dbReference>
<dbReference type="PANTHER" id="PTHR45947">
    <property type="entry name" value="SULFOQUINOVOSYL TRANSFERASE SQD2"/>
    <property type="match status" value="1"/>
</dbReference>
<dbReference type="PANTHER" id="PTHR45947:SF3">
    <property type="entry name" value="SULFOQUINOVOSYL TRANSFERASE SQD2"/>
    <property type="match status" value="1"/>
</dbReference>
<feature type="compositionally biased region" description="Basic residues" evidence="1">
    <location>
        <begin position="477"/>
        <end position="501"/>
    </location>
</feature>
<feature type="region of interest" description="Disordered" evidence="1">
    <location>
        <begin position="469"/>
        <end position="546"/>
    </location>
</feature>
<dbReference type="Gene3D" id="3.40.50.2000">
    <property type="entry name" value="Glycogen Phosphorylase B"/>
    <property type="match status" value="2"/>
</dbReference>
<name>A0A329QGD2_9BACL</name>
<gene>
    <name evidence="3" type="ORF">DC345_27900</name>
</gene>
<protein>
    <submittedName>
        <fullName evidence="3">Glycosyl transferase</fullName>
    </submittedName>
</protein>
<organism evidence="3 4">
    <name type="scientific">Paenibacillus taichungensis</name>
    <dbReference type="NCBI Taxonomy" id="484184"/>
    <lineage>
        <taxon>Bacteria</taxon>
        <taxon>Bacillati</taxon>
        <taxon>Bacillota</taxon>
        <taxon>Bacilli</taxon>
        <taxon>Bacillales</taxon>
        <taxon>Paenibacillaceae</taxon>
        <taxon>Paenibacillus</taxon>
    </lineage>
</organism>
<dbReference type="RefSeq" id="WP_113055926.1">
    <property type="nucleotide sequence ID" value="NZ_QEVW01000025.1"/>
</dbReference>
<keyword evidence="3" id="KW-0808">Transferase</keyword>
<evidence type="ECO:0000313" key="4">
    <source>
        <dbReference type="Proteomes" id="UP000250642"/>
    </source>
</evidence>
<evidence type="ECO:0000256" key="1">
    <source>
        <dbReference type="SAM" id="MobiDB-lite"/>
    </source>
</evidence>
<sequence>MHRTLHASCRVRAAMANKPRLMLFSHVCNTRSITGAEKLLLHFMREMGTIFDCILVVPQEGKLAGLARRFDIQVKICFLPMLHGVYTPYRGIATDAEQLRQSPAYQDVVSLIRETAPELVLTNTCVNVMPAVAAKSLQIPVIWKITEIIQENEHTNEAVQMIGRYADWIIGISETAITPFKKAGISDKLTVISPTCDPSLPAPDRWVHLRERKRKELGFKPSQICIGYISSFIYDAKGLKPFIDMALQLCEVHSRCRFWIIGTSADKKYYDECVSRVKKSGYYRRFTFTTFEENVSLAYTAMDIVVIPSMVKEGFGMTALEGLYFAKPVIAFAQGGLKELLESVGSGAFLAPPGDTQALFTLATTLLNDPELASDIGWRNRTEAEKLYGIETYRAKLHTMVTQWLTRFPGWFRYIQPPNGPVYAWGEGQLRTVLVLEPATVRALLFPLTVIQTLPLSPLPPLAIGQPVHEATEPRSSHRTGRRGRYPHSTPRSRVRERMKRGTGTGGRKLKARKKKRVRVGQPTARKRAPRKARRTRIHRRASNRR</sequence>
<accession>A0A329QGD2</accession>
<feature type="compositionally biased region" description="Basic residues" evidence="1">
    <location>
        <begin position="508"/>
        <end position="546"/>
    </location>
</feature>
<dbReference type="InterPro" id="IPR050194">
    <property type="entry name" value="Glycosyltransferase_grp1"/>
</dbReference>
<dbReference type="Proteomes" id="UP000250642">
    <property type="component" value="Unassembled WGS sequence"/>
</dbReference>
<dbReference type="InterPro" id="IPR001296">
    <property type="entry name" value="Glyco_trans_1"/>
</dbReference>
<reference evidence="3 4" key="1">
    <citation type="submission" date="2018-04" db="EMBL/GenBank/DDBJ databases">
        <title>Paenibacillus taichungensis Genome sequencing and assembly.</title>
        <authorList>
            <person name="Xu J."/>
            <person name="Rensing C."/>
            <person name="Mazhar H.S."/>
        </authorList>
    </citation>
    <scope>NUCLEOTIDE SEQUENCE [LARGE SCALE GENOMIC DNA]</scope>
    <source>
        <strain evidence="3 4">NC1</strain>
    </source>
</reference>
<dbReference type="SUPFAM" id="SSF53756">
    <property type="entry name" value="UDP-Glycosyltransferase/glycogen phosphorylase"/>
    <property type="match status" value="1"/>
</dbReference>
<evidence type="ECO:0000313" key="3">
    <source>
        <dbReference type="EMBL" id="RAW10392.1"/>
    </source>
</evidence>
<comment type="caution">
    <text evidence="3">The sequence shown here is derived from an EMBL/GenBank/DDBJ whole genome shotgun (WGS) entry which is preliminary data.</text>
</comment>
<dbReference type="Pfam" id="PF00534">
    <property type="entry name" value="Glycos_transf_1"/>
    <property type="match status" value="1"/>
</dbReference>